<evidence type="ECO:0000256" key="4">
    <source>
        <dbReference type="ARBA" id="ARBA00023242"/>
    </source>
</evidence>
<sequence length="338" mass="37859">MVTAAESQGLSPGYKFDPTDEMLVELFLLPFLRREGLPLSGVVFLHDTRILPPWTLLDRHGLDVVDGAGAYFISPAVARRQSRSVAGGGRWVKQQRALREGEVAVGGEAFRWVKSSFSFHRDGDGRSGATGWVMHEISVVPPPGSAIASTHTACRIFFSGKGRNRKRVPDGYVVGVNQEYAFVPQQQQSSQDCFLQEPLVESQQFLDQMQSNQGQEYGGACYTQQNNQDQEQSNQEYFPEAEQSNQQFLDQLLPALEQSNQDVYIDQNLCYIAPEQQQQQQQNNQELVCEDLGRLVFQGDATQWQQPDGLDGGGGALSWREYMDDAEMQRIIDGLLED</sequence>
<organism evidence="6 7">
    <name type="scientific">Leersia perrieri</name>
    <dbReference type="NCBI Taxonomy" id="77586"/>
    <lineage>
        <taxon>Eukaryota</taxon>
        <taxon>Viridiplantae</taxon>
        <taxon>Streptophyta</taxon>
        <taxon>Embryophyta</taxon>
        <taxon>Tracheophyta</taxon>
        <taxon>Spermatophyta</taxon>
        <taxon>Magnoliopsida</taxon>
        <taxon>Liliopsida</taxon>
        <taxon>Poales</taxon>
        <taxon>Poaceae</taxon>
        <taxon>BOP clade</taxon>
        <taxon>Oryzoideae</taxon>
        <taxon>Oryzeae</taxon>
        <taxon>Oryzinae</taxon>
        <taxon>Leersia</taxon>
    </lineage>
</organism>
<dbReference type="SUPFAM" id="SSF101941">
    <property type="entry name" value="NAC domain"/>
    <property type="match status" value="1"/>
</dbReference>
<keyword evidence="1" id="KW-0805">Transcription regulation</keyword>
<dbReference type="Proteomes" id="UP000032180">
    <property type="component" value="Chromosome 2"/>
</dbReference>
<evidence type="ECO:0000313" key="6">
    <source>
        <dbReference type="EnsemblPlants" id="LPERR02G10910.1"/>
    </source>
</evidence>
<dbReference type="Pfam" id="PF02365">
    <property type="entry name" value="NAM"/>
    <property type="match status" value="1"/>
</dbReference>
<keyword evidence="3" id="KW-0804">Transcription</keyword>
<dbReference type="HOGENOM" id="CLU_056080_1_0_1"/>
<dbReference type="eggNOG" id="ENOG502QT1Y">
    <property type="taxonomic scope" value="Eukaryota"/>
</dbReference>
<dbReference type="InterPro" id="IPR036093">
    <property type="entry name" value="NAC_dom_sf"/>
</dbReference>
<dbReference type="PROSITE" id="PS51005">
    <property type="entry name" value="NAC"/>
    <property type="match status" value="1"/>
</dbReference>
<evidence type="ECO:0000256" key="3">
    <source>
        <dbReference type="ARBA" id="ARBA00023163"/>
    </source>
</evidence>
<dbReference type="GO" id="GO:0003677">
    <property type="term" value="F:DNA binding"/>
    <property type="evidence" value="ECO:0007669"/>
    <property type="project" value="UniProtKB-KW"/>
</dbReference>
<dbReference type="Gramene" id="LPERR02G10910.1">
    <property type="protein sequence ID" value="LPERR02G10910.1"/>
    <property type="gene ID" value="LPERR02G10910"/>
</dbReference>
<reference evidence="6" key="3">
    <citation type="submission" date="2015-04" db="UniProtKB">
        <authorList>
            <consortium name="EnsemblPlants"/>
        </authorList>
    </citation>
    <scope>IDENTIFICATION</scope>
</reference>
<dbReference type="GO" id="GO:0006355">
    <property type="term" value="P:regulation of DNA-templated transcription"/>
    <property type="evidence" value="ECO:0007669"/>
    <property type="project" value="InterPro"/>
</dbReference>
<protein>
    <recommendedName>
        <fullName evidence="5">NAC domain-containing protein</fullName>
    </recommendedName>
</protein>
<proteinExistence type="predicted"/>
<keyword evidence="2" id="KW-0238">DNA-binding</keyword>
<dbReference type="PANTHER" id="PTHR31719:SF88">
    <property type="entry name" value="OS07G0272700 PROTEIN"/>
    <property type="match status" value="1"/>
</dbReference>
<reference evidence="6 7" key="1">
    <citation type="submission" date="2012-08" db="EMBL/GenBank/DDBJ databases">
        <title>Oryza genome evolution.</title>
        <authorList>
            <person name="Wing R.A."/>
        </authorList>
    </citation>
    <scope>NUCLEOTIDE SEQUENCE</scope>
</reference>
<reference evidence="7" key="2">
    <citation type="submission" date="2013-12" db="EMBL/GenBank/DDBJ databases">
        <authorList>
            <person name="Yu Y."/>
            <person name="Lee S."/>
            <person name="de Baynast K."/>
            <person name="Wissotski M."/>
            <person name="Liu L."/>
            <person name="Talag J."/>
            <person name="Goicoechea J."/>
            <person name="Angelova A."/>
            <person name="Jetty R."/>
            <person name="Kudrna D."/>
            <person name="Golser W."/>
            <person name="Rivera L."/>
            <person name="Zhang J."/>
            <person name="Wing R."/>
        </authorList>
    </citation>
    <scope>NUCLEOTIDE SEQUENCE</scope>
</reference>
<dbReference type="EnsemblPlants" id="LPERR02G10910.1">
    <property type="protein sequence ID" value="LPERR02G10910.1"/>
    <property type="gene ID" value="LPERR02G10910"/>
</dbReference>
<dbReference type="InterPro" id="IPR003441">
    <property type="entry name" value="NAC-dom"/>
</dbReference>
<keyword evidence="4" id="KW-0539">Nucleus</keyword>
<evidence type="ECO:0000313" key="7">
    <source>
        <dbReference type="Proteomes" id="UP000032180"/>
    </source>
</evidence>
<keyword evidence="7" id="KW-1185">Reference proteome</keyword>
<dbReference type="AlphaFoldDB" id="A0A0D9VF10"/>
<dbReference type="Gene3D" id="2.170.150.80">
    <property type="entry name" value="NAC domain"/>
    <property type="match status" value="1"/>
</dbReference>
<dbReference type="PANTHER" id="PTHR31719">
    <property type="entry name" value="NAC TRANSCRIPTION FACTOR 56"/>
    <property type="match status" value="1"/>
</dbReference>
<evidence type="ECO:0000256" key="1">
    <source>
        <dbReference type="ARBA" id="ARBA00023015"/>
    </source>
</evidence>
<feature type="domain" description="NAC" evidence="5">
    <location>
        <begin position="10"/>
        <end position="159"/>
    </location>
</feature>
<name>A0A0D9VF10_9ORYZ</name>
<evidence type="ECO:0000256" key="2">
    <source>
        <dbReference type="ARBA" id="ARBA00023125"/>
    </source>
</evidence>
<evidence type="ECO:0000259" key="5">
    <source>
        <dbReference type="PROSITE" id="PS51005"/>
    </source>
</evidence>
<accession>A0A0D9VF10</accession>